<reference evidence="13" key="1">
    <citation type="submission" date="2016-06" db="UniProtKB">
        <authorList>
            <consortium name="WormBaseParasite"/>
        </authorList>
    </citation>
    <scope>IDENTIFICATION</scope>
</reference>
<sequence>MPDTGRCSGHVVLRAGFGRAIVRQKRSGPSAGSGRSARRAARSLWHFYTKETARLEIGPVPVLVFSLVFIASVFMLHIWSNEYSSFIAYIMKKLVSEYGDPSLICCE</sequence>
<dbReference type="Proteomes" id="UP000271087">
    <property type="component" value="Unassembled WGS sequence"/>
</dbReference>
<evidence type="ECO:0000256" key="1">
    <source>
        <dbReference type="ARBA" id="ARBA00004389"/>
    </source>
</evidence>
<dbReference type="OrthoDB" id="5401193at2759"/>
<keyword evidence="7 10" id="KW-1133">Transmembrane helix</keyword>
<evidence type="ECO:0000256" key="5">
    <source>
        <dbReference type="ARBA" id="ARBA00022824"/>
    </source>
</evidence>
<gene>
    <name evidence="11" type="ORF">NOO_LOCUS10160</name>
</gene>
<evidence type="ECO:0000256" key="2">
    <source>
        <dbReference type="ARBA" id="ARBA00006103"/>
    </source>
</evidence>
<evidence type="ECO:0000256" key="6">
    <source>
        <dbReference type="ARBA" id="ARBA00022927"/>
    </source>
</evidence>
<name>A0A182EPV1_ONCOC</name>
<organism evidence="13">
    <name type="scientific">Onchocerca ochengi</name>
    <name type="common">Filarial nematode worm</name>
    <dbReference type="NCBI Taxonomy" id="42157"/>
    <lineage>
        <taxon>Eukaryota</taxon>
        <taxon>Metazoa</taxon>
        <taxon>Ecdysozoa</taxon>
        <taxon>Nematoda</taxon>
        <taxon>Chromadorea</taxon>
        <taxon>Rhabditida</taxon>
        <taxon>Spirurina</taxon>
        <taxon>Spiruromorpha</taxon>
        <taxon>Filarioidea</taxon>
        <taxon>Onchocercidae</taxon>
        <taxon>Onchocerca</taxon>
    </lineage>
</organism>
<feature type="transmembrane region" description="Helical" evidence="10">
    <location>
        <begin position="60"/>
        <end position="79"/>
    </location>
</feature>
<keyword evidence="3" id="KW-0813">Transport</keyword>
<evidence type="ECO:0000256" key="8">
    <source>
        <dbReference type="ARBA" id="ARBA00023010"/>
    </source>
</evidence>
<dbReference type="PANTHER" id="PTHR13509">
    <property type="entry name" value="SEC61 SUBUNIT BETA"/>
    <property type="match status" value="1"/>
</dbReference>
<evidence type="ECO:0000256" key="9">
    <source>
        <dbReference type="ARBA" id="ARBA00023136"/>
    </source>
</evidence>
<keyword evidence="12" id="KW-1185">Reference proteome</keyword>
<dbReference type="InterPro" id="IPR030671">
    <property type="entry name" value="Sec61-beta/Sbh"/>
</dbReference>
<dbReference type="InterPro" id="IPR016482">
    <property type="entry name" value="SecG/Sec61-beta/Sbh"/>
</dbReference>
<dbReference type="AlphaFoldDB" id="A0A182EPV1"/>
<keyword evidence="4 10" id="KW-0812">Transmembrane</keyword>
<evidence type="ECO:0000313" key="12">
    <source>
        <dbReference type="Proteomes" id="UP000271087"/>
    </source>
</evidence>
<dbReference type="GO" id="GO:0005784">
    <property type="term" value="C:Sec61 translocon complex"/>
    <property type="evidence" value="ECO:0007669"/>
    <property type="project" value="InterPro"/>
</dbReference>
<keyword evidence="5" id="KW-0256">Endoplasmic reticulum</keyword>
<dbReference type="STRING" id="42157.A0A182EPV1"/>
<dbReference type="EMBL" id="UYRW01005574">
    <property type="protein sequence ID" value="VDM93887.1"/>
    <property type="molecule type" value="Genomic_DNA"/>
</dbReference>
<evidence type="ECO:0000256" key="4">
    <source>
        <dbReference type="ARBA" id="ARBA00022692"/>
    </source>
</evidence>
<proteinExistence type="inferred from homology"/>
<dbReference type="GO" id="GO:0006886">
    <property type="term" value="P:intracellular protein transport"/>
    <property type="evidence" value="ECO:0007669"/>
    <property type="project" value="InterPro"/>
</dbReference>
<evidence type="ECO:0000256" key="3">
    <source>
        <dbReference type="ARBA" id="ARBA00022448"/>
    </source>
</evidence>
<comment type="subcellular location">
    <subcellularLocation>
        <location evidence="1">Endoplasmic reticulum membrane</location>
        <topology evidence="1">Single-pass membrane protein</topology>
    </subcellularLocation>
</comment>
<evidence type="ECO:0000313" key="11">
    <source>
        <dbReference type="EMBL" id="VDM93887.1"/>
    </source>
</evidence>
<comment type="similarity">
    <text evidence="2">Belongs to the SEC61-beta family.</text>
</comment>
<reference evidence="11 12" key="2">
    <citation type="submission" date="2018-08" db="EMBL/GenBank/DDBJ databases">
        <authorList>
            <person name="Laetsch R D."/>
            <person name="Stevens L."/>
            <person name="Kumar S."/>
            <person name="Blaxter L. M."/>
        </authorList>
    </citation>
    <scope>NUCLEOTIDE SEQUENCE [LARGE SCALE GENOMIC DNA]</scope>
</reference>
<keyword evidence="8" id="KW-0811">Translocation</keyword>
<dbReference type="WBParaSite" id="nOo.2.0.1.t10160-RA">
    <property type="protein sequence ID" value="nOo.2.0.1.t10160-RA"/>
    <property type="gene ID" value="nOo.2.0.1.g10160"/>
</dbReference>
<keyword evidence="6" id="KW-0653">Protein transport</keyword>
<evidence type="ECO:0000256" key="7">
    <source>
        <dbReference type="ARBA" id="ARBA00022989"/>
    </source>
</evidence>
<protein>
    <submittedName>
        <fullName evidence="13">Dolichyl-diphosphooligosaccharide--protein glycosyltransferase subunit DAD1</fullName>
    </submittedName>
</protein>
<keyword evidence="9 10" id="KW-0472">Membrane</keyword>
<dbReference type="Pfam" id="PF03911">
    <property type="entry name" value="Sec61_beta"/>
    <property type="match status" value="1"/>
</dbReference>
<accession>A0A182EPV1</accession>
<evidence type="ECO:0000256" key="10">
    <source>
        <dbReference type="SAM" id="Phobius"/>
    </source>
</evidence>
<evidence type="ECO:0000313" key="13">
    <source>
        <dbReference type="WBParaSite" id="nOo.2.0.1.t10160-RA"/>
    </source>
</evidence>